<dbReference type="Proteomes" id="UP001235720">
    <property type="component" value="Unassembled WGS sequence"/>
</dbReference>
<evidence type="ECO:0000313" key="3">
    <source>
        <dbReference type="Proteomes" id="UP001235720"/>
    </source>
</evidence>
<organism evidence="2 3">
    <name type="scientific">Curtobacterium subtropicum</name>
    <dbReference type="NCBI Taxonomy" id="3055138"/>
    <lineage>
        <taxon>Bacteria</taxon>
        <taxon>Bacillati</taxon>
        <taxon>Actinomycetota</taxon>
        <taxon>Actinomycetes</taxon>
        <taxon>Micrococcales</taxon>
        <taxon>Microbacteriaceae</taxon>
        <taxon>Curtobacterium</taxon>
    </lineage>
</organism>
<name>A0ABT7TBZ8_9MICO</name>
<keyword evidence="3" id="KW-1185">Reference proteome</keyword>
<feature type="transmembrane region" description="Helical" evidence="1">
    <location>
        <begin position="57"/>
        <end position="78"/>
    </location>
</feature>
<sequence>MELLFAVLGGLIAGAVAHVVVPWRSTRGALLGPAVGGIVAAVVWEALTWAGWRYDGGWIWVTALVGAGVVAVVAEWVLGRRRTAADEAFFERARTERARTQTTRART</sequence>
<evidence type="ECO:0000313" key="2">
    <source>
        <dbReference type="EMBL" id="MDM7887097.1"/>
    </source>
</evidence>
<keyword evidence="1" id="KW-1133">Transmembrane helix</keyword>
<proteinExistence type="predicted"/>
<comment type="caution">
    <text evidence="2">The sequence shown here is derived from an EMBL/GenBank/DDBJ whole genome shotgun (WGS) entry which is preliminary data.</text>
</comment>
<accession>A0ABT7TBZ8</accession>
<reference evidence="2 3" key="1">
    <citation type="submission" date="2023-06" db="EMBL/GenBank/DDBJ databases">
        <authorList>
            <person name="Feng G."/>
            <person name="Li J."/>
            <person name="Zhu H."/>
        </authorList>
    </citation>
    <scope>NUCLEOTIDE SEQUENCE [LARGE SCALE GENOMIC DNA]</scope>
    <source>
        <strain evidence="2 3">RHCJP20</strain>
    </source>
</reference>
<gene>
    <name evidence="2" type="ORF">QUG98_01410</name>
</gene>
<evidence type="ECO:0000256" key="1">
    <source>
        <dbReference type="SAM" id="Phobius"/>
    </source>
</evidence>
<protein>
    <recommendedName>
        <fullName evidence="4">GlsB/YeaQ/YmgE family stress response membrane protein</fullName>
    </recommendedName>
</protein>
<dbReference type="EMBL" id="JAUCMM010000001">
    <property type="protein sequence ID" value="MDM7887097.1"/>
    <property type="molecule type" value="Genomic_DNA"/>
</dbReference>
<keyword evidence="1" id="KW-0472">Membrane</keyword>
<evidence type="ECO:0008006" key="4">
    <source>
        <dbReference type="Google" id="ProtNLM"/>
    </source>
</evidence>
<dbReference type="RefSeq" id="WP_289468859.1">
    <property type="nucleotide sequence ID" value="NZ_JAUCMM010000001.1"/>
</dbReference>
<keyword evidence="1" id="KW-0812">Transmembrane</keyword>